<dbReference type="PANTHER" id="PTHR37813:SF1">
    <property type="entry name" value="FELS-2 PROPHAGE PROTEIN"/>
    <property type="match status" value="1"/>
</dbReference>
<reference evidence="3" key="1">
    <citation type="journal article" date="2014" name="Front. Microbiol.">
        <title>High frequency of phylogenetically diverse reductive dehalogenase-homologous genes in deep subseafloor sedimentary metagenomes.</title>
        <authorList>
            <person name="Kawai M."/>
            <person name="Futagami T."/>
            <person name="Toyoda A."/>
            <person name="Takaki Y."/>
            <person name="Nishi S."/>
            <person name="Hori S."/>
            <person name="Arai W."/>
            <person name="Tsubouchi T."/>
            <person name="Morono Y."/>
            <person name="Uchiyama I."/>
            <person name="Ito T."/>
            <person name="Fujiyama A."/>
            <person name="Inagaki F."/>
            <person name="Takami H."/>
        </authorList>
    </citation>
    <scope>NUCLEOTIDE SEQUENCE</scope>
    <source>
        <strain evidence="3">Expedition CK06-06</strain>
    </source>
</reference>
<dbReference type="EMBL" id="BARS01008380">
    <property type="protein sequence ID" value="GAF77957.1"/>
    <property type="molecule type" value="Genomic_DNA"/>
</dbReference>
<evidence type="ECO:0000259" key="2">
    <source>
        <dbReference type="Pfam" id="PF10145"/>
    </source>
</evidence>
<gene>
    <name evidence="3" type="ORF">S01H1_15988</name>
</gene>
<dbReference type="PANTHER" id="PTHR37813">
    <property type="entry name" value="FELS-2 PROPHAGE PROTEIN"/>
    <property type="match status" value="1"/>
</dbReference>
<protein>
    <recommendedName>
        <fullName evidence="2">Phage tail tape measure protein domain-containing protein</fullName>
    </recommendedName>
</protein>
<organism evidence="3">
    <name type="scientific">marine sediment metagenome</name>
    <dbReference type="NCBI Taxonomy" id="412755"/>
    <lineage>
        <taxon>unclassified sequences</taxon>
        <taxon>metagenomes</taxon>
        <taxon>ecological metagenomes</taxon>
    </lineage>
</organism>
<evidence type="ECO:0000256" key="1">
    <source>
        <dbReference type="ARBA" id="ARBA00022612"/>
    </source>
</evidence>
<dbReference type="Pfam" id="PF10145">
    <property type="entry name" value="PhageMin_Tail"/>
    <property type="match status" value="1"/>
</dbReference>
<sequence>MAENDLILRLRMQSADAQAQLRQINAQLRRLGGTAATTGRKGRGLGMMFTGLTSLIAPAAALYAGQRLLRASTEAAADFGWQLQLVGSISGSTDAQIAKMGETAKTSAIEMGRAPTKILEAYQALASAGLKTDQVLSAGADTIKLATVRGGELATVARLMAASIKLFGEDANNSEAIASKFAHTVSTSLFASVEELSQSFKFAGAAGTAYGQNLEGVLATLGGLMTATQEASMAGTAFRGIMAILSKDTKKLRDMLEGVSLTFEEINVNTNAVDDV</sequence>
<feature type="non-terminal residue" evidence="3">
    <location>
        <position position="276"/>
    </location>
</feature>
<comment type="caution">
    <text evidence="3">The sequence shown here is derived from an EMBL/GenBank/DDBJ whole genome shotgun (WGS) entry which is preliminary data.</text>
</comment>
<dbReference type="InterPro" id="IPR010090">
    <property type="entry name" value="Phage_tape_meas"/>
</dbReference>
<name>X0SQ25_9ZZZZ</name>
<dbReference type="AlphaFoldDB" id="X0SQ25"/>
<evidence type="ECO:0000313" key="3">
    <source>
        <dbReference type="EMBL" id="GAF77957.1"/>
    </source>
</evidence>
<keyword evidence="1" id="KW-1188">Viral release from host cell</keyword>
<feature type="domain" description="Phage tail tape measure protein" evidence="2">
    <location>
        <begin position="107"/>
        <end position="267"/>
    </location>
</feature>
<dbReference type="NCBIfam" id="TIGR01760">
    <property type="entry name" value="tape_meas_TP901"/>
    <property type="match status" value="1"/>
</dbReference>
<accession>X0SQ25</accession>
<proteinExistence type="predicted"/>